<proteinExistence type="predicted"/>
<name>A0A5C6FQH6_9PLAN</name>
<protein>
    <submittedName>
        <fullName evidence="1">Uncharacterized protein</fullName>
    </submittedName>
</protein>
<comment type="caution">
    <text evidence="1">The sequence shown here is derived from an EMBL/GenBank/DDBJ whole genome shotgun (WGS) entry which is preliminary data.</text>
</comment>
<accession>A0A5C6FQH6</accession>
<evidence type="ECO:0000313" key="1">
    <source>
        <dbReference type="EMBL" id="TWU62351.1"/>
    </source>
</evidence>
<dbReference type="EMBL" id="SJPZ01000002">
    <property type="protein sequence ID" value="TWU62351.1"/>
    <property type="molecule type" value="Genomic_DNA"/>
</dbReference>
<organism evidence="1 2">
    <name type="scientific">Crateriforma conspicua</name>
    <dbReference type="NCBI Taxonomy" id="2527996"/>
    <lineage>
        <taxon>Bacteria</taxon>
        <taxon>Pseudomonadati</taxon>
        <taxon>Planctomycetota</taxon>
        <taxon>Planctomycetia</taxon>
        <taxon>Planctomycetales</taxon>
        <taxon>Planctomycetaceae</taxon>
        <taxon>Crateriforma</taxon>
    </lineage>
</organism>
<dbReference type="RefSeq" id="WP_146415027.1">
    <property type="nucleotide sequence ID" value="NZ_SJPZ01000002.1"/>
</dbReference>
<reference evidence="1 2" key="1">
    <citation type="submission" date="2019-02" db="EMBL/GenBank/DDBJ databases">
        <title>Deep-cultivation of Planctomycetes and their phenomic and genomic characterization uncovers novel biology.</title>
        <authorList>
            <person name="Wiegand S."/>
            <person name="Jogler M."/>
            <person name="Boedeker C."/>
            <person name="Pinto D."/>
            <person name="Vollmers J."/>
            <person name="Rivas-Marin E."/>
            <person name="Kohn T."/>
            <person name="Peeters S.H."/>
            <person name="Heuer A."/>
            <person name="Rast P."/>
            <person name="Oberbeckmann S."/>
            <person name="Bunk B."/>
            <person name="Jeske O."/>
            <person name="Meyerdierks A."/>
            <person name="Storesund J.E."/>
            <person name="Kallscheuer N."/>
            <person name="Luecker S."/>
            <person name="Lage O.M."/>
            <person name="Pohl T."/>
            <person name="Merkel B.J."/>
            <person name="Hornburger P."/>
            <person name="Mueller R.-W."/>
            <person name="Bruemmer F."/>
            <person name="Labrenz M."/>
            <person name="Spormann A.M."/>
            <person name="Op Den Camp H."/>
            <person name="Overmann J."/>
            <person name="Amann R."/>
            <person name="Jetten M.S.M."/>
            <person name="Mascher T."/>
            <person name="Medema M.H."/>
            <person name="Devos D.P."/>
            <person name="Kaster A.-K."/>
            <person name="Ovreas L."/>
            <person name="Rohde M."/>
            <person name="Galperin M.Y."/>
            <person name="Jogler C."/>
        </authorList>
    </citation>
    <scope>NUCLEOTIDE SEQUENCE [LARGE SCALE GENOMIC DNA]</scope>
    <source>
        <strain evidence="1 2">V7</strain>
    </source>
</reference>
<dbReference type="OrthoDB" id="288064at2"/>
<evidence type="ECO:0000313" key="2">
    <source>
        <dbReference type="Proteomes" id="UP000316476"/>
    </source>
</evidence>
<dbReference type="Proteomes" id="UP000316476">
    <property type="component" value="Unassembled WGS sequence"/>
</dbReference>
<gene>
    <name evidence="1" type="ORF">V7x_40800</name>
</gene>
<dbReference type="AlphaFoldDB" id="A0A5C6FQH6"/>
<sequence>MSKKQRPQPPACEVEKVTFRLFAPYDNLVAKQAQAARMKPNQFARIATMCVADGQLLNLSERMGRIEDELIRLRRDFNNAVDHSGD</sequence>